<dbReference type="PANTHER" id="PTHR45669">
    <property type="entry name" value="GLUTAREDOXIN DOMAIN-CONTAINING CYSTEINE-RICH PROTEIN CG12206-RELATED"/>
    <property type="match status" value="1"/>
</dbReference>
<feature type="region of interest" description="Disordered" evidence="1">
    <location>
        <begin position="77"/>
        <end position="109"/>
    </location>
</feature>
<evidence type="ECO:0000256" key="1">
    <source>
        <dbReference type="SAM" id="MobiDB-lite"/>
    </source>
</evidence>
<gene>
    <name evidence="3" type="ORF">Tsubulata_000452</name>
</gene>
<organism evidence="3 4">
    <name type="scientific">Turnera subulata</name>
    <dbReference type="NCBI Taxonomy" id="218843"/>
    <lineage>
        <taxon>Eukaryota</taxon>
        <taxon>Viridiplantae</taxon>
        <taxon>Streptophyta</taxon>
        <taxon>Embryophyta</taxon>
        <taxon>Tracheophyta</taxon>
        <taxon>Spermatophyta</taxon>
        <taxon>Magnoliopsida</taxon>
        <taxon>eudicotyledons</taxon>
        <taxon>Gunneridae</taxon>
        <taxon>Pentapetalae</taxon>
        <taxon>rosids</taxon>
        <taxon>fabids</taxon>
        <taxon>Malpighiales</taxon>
        <taxon>Passifloraceae</taxon>
        <taxon>Turnera</taxon>
    </lineage>
</organism>
<dbReference type="PROSITE" id="PS51354">
    <property type="entry name" value="GLUTAREDOXIN_2"/>
    <property type="match status" value="1"/>
</dbReference>
<sequence>MWRSRGKSPVKVHDTTSPTSPFSFSTFKDIQHLCTDDCSSASPSPSPSASPSPTATTPFRRSSSVFHRVRLATSLLRSLQPPKPPLPPPPQPAQEPPQQQPPSPPLPAVAIPDAENSIVVYFTSLRVVRSVFEDCKSVRSILRGFRVTMDERDLSMDSSFLGELQQIFSAAGAARPPLPIVFIGGRYVGGAEEIRQLHEVGELKKIVEGLPEGDTGVCEACGGHGFVVCEDCNGSHKLYTEKTGFKTCTACNENGLVRCPSCPCTLASL</sequence>
<reference evidence="3" key="1">
    <citation type="submission" date="2022-02" db="EMBL/GenBank/DDBJ databases">
        <authorList>
            <person name="Henning P.M."/>
            <person name="McCubbin A.G."/>
            <person name="Shore J.S."/>
        </authorList>
    </citation>
    <scope>NUCLEOTIDE SEQUENCE</scope>
    <source>
        <strain evidence="3">F60SS</strain>
        <tissue evidence="3">Leaves</tissue>
    </source>
</reference>
<comment type="caution">
    <text evidence="3">The sequence shown here is derived from an EMBL/GenBank/DDBJ whole genome shotgun (WGS) entry which is preliminary data.</text>
</comment>
<dbReference type="CDD" id="cd03031">
    <property type="entry name" value="GRX_GRX_like"/>
    <property type="match status" value="1"/>
</dbReference>
<feature type="domain" description="Glutaredoxin" evidence="2">
    <location>
        <begin position="119"/>
        <end position="188"/>
    </location>
</feature>
<name>A0A9Q0FZ05_9ROSI</name>
<proteinExistence type="predicted"/>
<dbReference type="PANTHER" id="PTHR45669:SF26">
    <property type="entry name" value="GLUTAREDOXIN DOMAIN-CONTAINING PROTEIN"/>
    <property type="match status" value="1"/>
</dbReference>
<dbReference type="EMBL" id="JAKUCV010003031">
    <property type="protein sequence ID" value="KAJ4840513.1"/>
    <property type="molecule type" value="Genomic_DNA"/>
</dbReference>
<dbReference type="Proteomes" id="UP001141552">
    <property type="component" value="Unassembled WGS sequence"/>
</dbReference>
<protein>
    <recommendedName>
        <fullName evidence="2">Glutaredoxin domain-containing protein</fullName>
    </recommendedName>
</protein>
<dbReference type="AlphaFoldDB" id="A0A9Q0FZ05"/>
<accession>A0A9Q0FZ05</accession>
<dbReference type="OrthoDB" id="423313at2759"/>
<dbReference type="InterPro" id="IPR036249">
    <property type="entry name" value="Thioredoxin-like_sf"/>
</dbReference>
<dbReference type="SUPFAM" id="SSF52833">
    <property type="entry name" value="Thioredoxin-like"/>
    <property type="match status" value="1"/>
</dbReference>
<dbReference type="Pfam" id="PF23733">
    <property type="entry name" value="GRXCR1-2_C"/>
    <property type="match status" value="1"/>
</dbReference>
<feature type="compositionally biased region" description="Basic residues" evidence="1">
    <location>
        <begin position="1"/>
        <end position="10"/>
    </location>
</feature>
<feature type="compositionally biased region" description="Pro residues" evidence="1">
    <location>
        <begin position="81"/>
        <end position="107"/>
    </location>
</feature>
<dbReference type="Pfam" id="PF00462">
    <property type="entry name" value="Glutaredoxin"/>
    <property type="match status" value="1"/>
</dbReference>
<feature type="compositionally biased region" description="Low complexity" evidence="1">
    <location>
        <begin position="51"/>
        <end position="61"/>
    </location>
</feature>
<evidence type="ECO:0000259" key="2">
    <source>
        <dbReference type="Pfam" id="PF00462"/>
    </source>
</evidence>
<dbReference type="InterPro" id="IPR002109">
    <property type="entry name" value="Glutaredoxin"/>
</dbReference>
<evidence type="ECO:0000313" key="3">
    <source>
        <dbReference type="EMBL" id="KAJ4840513.1"/>
    </source>
</evidence>
<reference evidence="3" key="2">
    <citation type="journal article" date="2023" name="Plants (Basel)">
        <title>Annotation of the Turnera subulata (Passifloraceae) Draft Genome Reveals the S-Locus Evolved after the Divergence of Turneroideae from Passifloroideae in a Stepwise Manner.</title>
        <authorList>
            <person name="Henning P.M."/>
            <person name="Roalson E.H."/>
            <person name="Mir W."/>
            <person name="McCubbin A.G."/>
            <person name="Shore J.S."/>
        </authorList>
    </citation>
    <scope>NUCLEOTIDE SEQUENCE</scope>
    <source>
        <strain evidence="3">F60SS</strain>
    </source>
</reference>
<feature type="compositionally biased region" description="Low complexity" evidence="1">
    <location>
        <begin position="15"/>
        <end position="27"/>
    </location>
</feature>
<dbReference type="Gene3D" id="3.40.30.10">
    <property type="entry name" value="Glutaredoxin"/>
    <property type="match status" value="1"/>
</dbReference>
<evidence type="ECO:0000313" key="4">
    <source>
        <dbReference type="Proteomes" id="UP001141552"/>
    </source>
</evidence>
<feature type="region of interest" description="Disordered" evidence="1">
    <location>
        <begin position="1"/>
        <end position="61"/>
    </location>
</feature>
<keyword evidence="4" id="KW-1185">Reference proteome</keyword>